<keyword evidence="3" id="KW-0732">Signal</keyword>
<dbReference type="InterPro" id="IPR015920">
    <property type="entry name" value="Cellobiose_DH-like_cyt"/>
</dbReference>
<keyword evidence="6" id="KW-1185">Reference proteome</keyword>
<keyword evidence="2" id="KW-1133">Transmembrane helix</keyword>
<reference evidence="5" key="2">
    <citation type="submission" date="2023-06" db="EMBL/GenBank/DDBJ databases">
        <authorList>
            <consortium name="Lawrence Berkeley National Laboratory"/>
            <person name="Mondo S.J."/>
            <person name="Hensen N."/>
            <person name="Bonometti L."/>
            <person name="Westerberg I."/>
            <person name="Brannstrom I.O."/>
            <person name="Guillou S."/>
            <person name="Cros-Aarteil S."/>
            <person name="Calhoun S."/>
            <person name="Haridas S."/>
            <person name="Kuo A."/>
            <person name="Pangilinan J."/>
            <person name="Riley R."/>
            <person name="Labutti K."/>
            <person name="Andreopoulos B."/>
            <person name="Lipzen A."/>
            <person name="Chen C."/>
            <person name="Yanf M."/>
            <person name="Daum C."/>
            <person name="Ng V."/>
            <person name="Clum A."/>
            <person name="Steindorff A."/>
            <person name="Ohm R."/>
            <person name="Martin F."/>
            <person name="Silar P."/>
            <person name="Natvig D."/>
            <person name="Lalanne C."/>
            <person name="Gautier V."/>
            <person name="Ament-Velasquez S.L."/>
            <person name="Kruys A."/>
            <person name="Hutchinson M.I."/>
            <person name="Powell A.J."/>
            <person name="Barry K."/>
            <person name="Miller A.N."/>
            <person name="Grigoriev I.V."/>
            <person name="Debuchy R."/>
            <person name="Gladieux P."/>
            <person name="Thoren M.H."/>
            <person name="Johannesson H."/>
        </authorList>
    </citation>
    <scope>NUCLEOTIDE SEQUENCE</scope>
    <source>
        <strain evidence="5">CBS 333.67</strain>
    </source>
</reference>
<dbReference type="PROSITE" id="PS50836">
    <property type="entry name" value="DOMON"/>
    <property type="match status" value="1"/>
</dbReference>
<sequence>MKADIWKPLATLLLHVVFGATSPVQLCPSNSGGVCFSIAVPTSSANAGSGNIYFQIKAPTSLQWVALGTGSSMTGSNIFVMYQDGKGNLTLSPRRGTGHSMPTLDTSSTAAQLTLLAGSGVEGSTMTANIACSNCQTWNGGEMSLTSTSAAWIGGWRQGSSLATTDRGASIVQHDSHVQFNVDLTQAAVASDSNPFVATSEVDNSDGSGSDGNPASPSNGSAPDPNPGIGGGAGSGGITVTTGMSRGTILVAHGVIMALVFAALYPLGSMLMPLFRKWWLHAGIQTIAFCLMWTGFGLGVETARERRMLFNQAHTVLGTVIVALLGIQPALGYLHHRHYLKTQGRGVISYVHIWWGRILIALGVINGGMGLRLVGERGGLVIAYGVIAGVLFLAYAGAKIFRLFRQGERLGPKPAEMNGRPSRTTHIGRRRSVHGMRQQHPERRAGV</sequence>
<evidence type="ECO:0000313" key="6">
    <source>
        <dbReference type="Proteomes" id="UP001273166"/>
    </source>
</evidence>
<organism evidence="5 6">
    <name type="scientific">Chaetomium strumarium</name>
    <dbReference type="NCBI Taxonomy" id="1170767"/>
    <lineage>
        <taxon>Eukaryota</taxon>
        <taxon>Fungi</taxon>
        <taxon>Dikarya</taxon>
        <taxon>Ascomycota</taxon>
        <taxon>Pezizomycotina</taxon>
        <taxon>Sordariomycetes</taxon>
        <taxon>Sordariomycetidae</taxon>
        <taxon>Sordariales</taxon>
        <taxon>Chaetomiaceae</taxon>
        <taxon>Chaetomium</taxon>
    </lineage>
</organism>
<feature type="domain" description="DOMON" evidence="4">
    <location>
        <begin position="34"/>
        <end position="155"/>
    </location>
</feature>
<dbReference type="EMBL" id="JAUDZG010000001">
    <property type="protein sequence ID" value="KAK3309958.1"/>
    <property type="molecule type" value="Genomic_DNA"/>
</dbReference>
<dbReference type="CDD" id="cd09630">
    <property type="entry name" value="CDH_like_cytochrome"/>
    <property type="match status" value="1"/>
</dbReference>
<dbReference type="Gene3D" id="2.60.40.1210">
    <property type="entry name" value="Cellobiose dehydrogenase, cytochrome domain"/>
    <property type="match status" value="1"/>
</dbReference>
<feature type="compositionally biased region" description="Polar residues" evidence="1">
    <location>
        <begin position="197"/>
        <end position="221"/>
    </location>
</feature>
<reference evidence="5" key="1">
    <citation type="journal article" date="2023" name="Mol. Phylogenet. Evol.">
        <title>Genome-scale phylogeny and comparative genomics of the fungal order Sordariales.</title>
        <authorList>
            <person name="Hensen N."/>
            <person name="Bonometti L."/>
            <person name="Westerberg I."/>
            <person name="Brannstrom I.O."/>
            <person name="Guillou S."/>
            <person name="Cros-Aarteil S."/>
            <person name="Calhoun S."/>
            <person name="Haridas S."/>
            <person name="Kuo A."/>
            <person name="Mondo S."/>
            <person name="Pangilinan J."/>
            <person name="Riley R."/>
            <person name="LaButti K."/>
            <person name="Andreopoulos B."/>
            <person name="Lipzen A."/>
            <person name="Chen C."/>
            <person name="Yan M."/>
            <person name="Daum C."/>
            <person name="Ng V."/>
            <person name="Clum A."/>
            <person name="Steindorff A."/>
            <person name="Ohm R.A."/>
            <person name="Martin F."/>
            <person name="Silar P."/>
            <person name="Natvig D.O."/>
            <person name="Lalanne C."/>
            <person name="Gautier V."/>
            <person name="Ament-Velasquez S.L."/>
            <person name="Kruys A."/>
            <person name="Hutchinson M.I."/>
            <person name="Powell A.J."/>
            <person name="Barry K."/>
            <person name="Miller A.N."/>
            <person name="Grigoriev I.V."/>
            <person name="Debuchy R."/>
            <person name="Gladieux P."/>
            <person name="Hiltunen Thoren M."/>
            <person name="Johannesson H."/>
        </authorList>
    </citation>
    <scope>NUCLEOTIDE SEQUENCE</scope>
    <source>
        <strain evidence="5">CBS 333.67</strain>
    </source>
</reference>
<dbReference type="RefSeq" id="XP_062725738.1">
    <property type="nucleotide sequence ID" value="XM_062862497.1"/>
</dbReference>
<proteinExistence type="predicted"/>
<feature type="transmembrane region" description="Helical" evidence="2">
    <location>
        <begin position="247"/>
        <end position="266"/>
    </location>
</feature>
<feature type="region of interest" description="Disordered" evidence="1">
    <location>
        <begin position="197"/>
        <end position="235"/>
    </location>
</feature>
<dbReference type="SUPFAM" id="SSF49344">
    <property type="entry name" value="CBD9-like"/>
    <property type="match status" value="1"/>
</dbReference>
<gene>
    <name evidence="5" type="ORF">B0T15DRAFT_19471</name>
</gene>
<evidence type="ECO:0000256" key="1">
    <source>
        <dbReference type="SAM" id="MobiDB-lite"/>
    </source>
</evidence>
<dbReference type="InterPro" id="IPR005018">
    <property type="entry name" value="DOMON_domain"/>
</dbReference>
<dbReference type="Pfam" id="PF16010">
    <property type="entry name" value="CDH-cyt"/>
    <property type="match status" value="1"/>
</dbReference>
<dbReference type="PANTHER" id="PTHR47797">
    <property type="entry name" value="DEHYDROGENASE, PUTATIVE (AFU_ORTHOLOGUE AFUA_8G05805)-RELATED"/>
    <property type="match status" value="1"/>
</dbReference>
<dbReference type="AlphaFoldDB" id="A0AAJ0H179"/>
<feature type="transmembrane region" description="Helical" evidence="2">
    <location>
        <begin position="381"/>
        <end position="401"/>
    </location>
</feature>
<feature type="region of interest" description="Disordered" evidence="1">
    <location>
        <begin position="412"/>
        <end position="447"/>
    </location>
</feature>
<dbReference type="CDD" id="cd08760">
    <property type="entry name" value="Cyt_b561_FRRS1_like"/>
    <property type="match status" value="1"/>
</dbReference>
<evidence type="ECO:0000259" key="4">
    <source>
        <dbReference type="PROSITE" id="PS50836"/>
    </source>
</evidence>
<feature type="transmembrane region" description="Helical" evidence="2">
    <location>
        <begin position="316"/>
        <end position="335"/>
    </location>
</feature>
<comment type="caution">
    <text evidence="5">The sequence shown here is derived from an EMBL/GenBank/DDBJ whole genome shotgun (WGS) entry which is preliminary data.</text>
</comment>
<dbReference type="Gene3D" id="1.20.120.1770">
    <property type="match status" value="1"/>
</dbReference>
<protein>
    <recommendedName>
        <fullName evidence="4">DOMON domain-containing protein</fullName>
    </recommendedName>
</protein>
<accession>A0AAJ0H179</accession>
<evidence type="ECO:0000256" key="3">
    <source>
        <dbReference type="SAM" id="SignalP"/>
    </source>
</evidence>
<feature type="transmembrane region" description="Helical" evidence="2">
    <location>
        <begin position="278"/>
        <end position="296"/>
    </location>
</feature>
<feature type="chain" id="PRO_5042560167" description="DOMON domain-containing protein" evidence="3">
    <location>
        <begin position="20"/>
        <end position="447"/>
    </location>
</feature>
<keyword evidence="2" id="KW-0812">Transmembrane</keyword>
<name>A0AAJ0H179_9PEZI</name>
<dbReference type="Proteomes" id="UP001273166">
    <property type="component" value="Unassembled WGS sequence"/>
</dbReference>
<feature type="transmembrane region" description="Helical" evidence="2">
    <location>
        <begin position="347"/>
        <end position="369"/>
    </location>
</feature>
<dbReference type="GeneID" id="87881326"/>
<dbReference type="PANTHER" id="PTHR47797:SF4">
    <property type="entry name" value="DOMON DOMAIN-CONTAINING PROTEIN"/>
    <property type="match status" value="1"/>
</dbReference>
<feature type="signal peptide" evidence="3">
    <location>
        <begin position="1"/>
        <end position="19"/>
    </location>
</feature>
<evidence type="ECO:0000256" key="2">
    <source>
        <dbReference type="SAM" id="Phobius"/>
    </source>
</evidence>
<keyword evidence="2" id="KW-0472">Membrane</keyword>
<evidence type="ECO:0000313" key="5">
    <source>
        <dbReference type="EMBL" id="KAK3309958.1"/>
    </source>
</evidence>